<sequence length="164" mass="17522">MDSWSLKGDSYSLLRSAPRTISLRHREGTPNHVEIFDITNIPSPRSAISETTCLCDIFGDDCESPSLSSSPASAAFVPPPREVDRGAAASPLVDDSSGSYHTAHGSSEGEDGFEDPKETLRSPTLQTDISEGEDSEGHKQTSEHSGLSAEIPKDPITSTDTEEC</sequence>
<accession>A0AA47P7Z1</accession>
<comment type="caution">
    <text evidence="2">The sequence shown here is derived from an EMBL/GenBank/DDBJ whole genome shotgun (WGS) entry which is preliminary data.</text>
</comment>
<dbReference type="Proteomes" id="UP001174136">
    <property type="component" value="Unassembled WGS sequence"/>
</dbReference>
<organism evidence="2 3">
    <name type="scientific">Merluccius polli</name>
    <name type="common">Benguela hake</name>
    <name type="synonym">Merluccius cadenati</name>
    <dbReference type="NCBI Taxonomy" id="89951"/>
    <lineage>
        <taxon>Eukaryota</taxon>
        <taxon>Metazoa</taxon>
        <taxon>Chordata</taxon>
        <taxon>Craniata</taxon>
        <taxon>Vertebrata</taxon>
        <taxon>Euteleostomi</taxon>
        <taxon>Actinopterygii</taxon>
        <taxon>Neopterygii</taxon>
        <taxon>Teleostei</taxon>
        <taxon>Neoteleostei</taxon>
        <taxon>Acanthomorphata</taxon>
        <taxon>Zeiogadaria</taxon>
        <taxon>Gadariae</taxon>
        <taxon>Gadiformes</taxon>
        <taxon>Gadoidei</taxon>
        <taxon>Merlucciidae</taxon>
        <taxon>Merluccius</taxon>
    </lineage>
</organism>
<reference evidence="2" key="1">
    <citation type="journal article" date="2023" name="Front. Mar. Sci.">
        <title>A new Merluccius polli reference genome to investigate the effects of global change in West African waters.</title>
        <authorList>
            <person name="Mateo J.L."/>
            <person name="Blanco-Fernandez C."/>
            <person name="Garcia-Vazquez E."/>
            <person name="Machado-Schiaffino G."/>
        </authorList>
    </citation>
    <scope>NUCLEOTIDE SEQUENCE</scope>
    <source>
        <strain evidence="2">C29</strain>
        <tissue evidence="2">Fin</tissue>
    </source>
</reference>
<feature type="compositionally biased region" description="Low complexity" evidence="1">
    <location>
        <begin position="64"/>
        <end position="76"/>
    </location>
</feature>
<evidence type="ECO:0000313" key="2">
    <source>
        <dbReference type="EMBL" id="KAK0151505.1"/>
    </source>
</evidence>
<dbReference type="AlphaFoldDB" id="A0AA47P7Z1"/>
<name>A0AA47P7Z1_MERPO</name>
<evidence type="ECO:0000256" key="1">
    <source>
        <dbReference type="SAM" id="MobiDB-lite"/>
    </source>
</evidence>
<evidence type="ECO:0000313" key="3">
    <source>
        <dbReference type="Proteomes" id="UP001174136"/>
    </source>
</evidence>
<keyword evidence="3" id="KW-1185">Reference proteome</keyword>
<gene>
    <name evidence="2" type="ORF">N1851_007190</name>
</gene>
<dbReference type="EMBL" id="JAOPHQ010001210">
    <property type="protein sequence ID" value="KAK0151505.1"/>
    <property type="molecule type" value="Genomic_DNA"/>
</dbReference>
<feature type="region of interest" description="Disordered" evidence="1">
    <location>
        <begin position="63"/>
        <end position="164"/>
    </location>
</feature>
<proteinExistence type="predicted"/>
<protein>
    <submittedName>
        <fullName evidence="2">Uncharacterized protein</fullName>
    </submittedName>
</protein>